<evidence type="ECO:0000256" key="2">
    <source>
        <dbReference type="ARBA" id="ARBA00023117"/>
    </source>
</evidence>
<dbReference type="PRINTS" id="PR00503">
    <property type="entry name" value="BROMODOMAIN"/>
</dbReference>
<dbReference type="Pfam" id="PF00439">
    <property type="entry name" value="Bromodomain"/>
    <property type="match status" value="1"/>
</dbReference>
<feature type="region of interest" description="Disordered" evidence="5">
    <location>
        <begin position="21"/>
        <end position="45"/>
    </location>
</feature>
<dbReference type="InterPro" id="IPR037377">
    <property type="entry name" value="GTE_bromo"/>
</dbReference>
<dbReference type="Proteomes" id="UP000593564">
    <property type="component" value="Unassembled WGS sequence"/>
</dbReference>
<name>A0A7J7I2X9_CAMSI</name>
<proteinExistence type="predicted"/>
<dbReference type="InterPro" id="IPR001487">
    <property type="entry name" value="Bromodomain"/>
</dbReference>
<evidence type="ECO:0000256" key="1">
    <source>
        <dbReference type="ARBA" id="ARBA00023015"/>
    </source>
</evidence>
<dbReference type="AlphaFoldDB" id="A0A7J7I2X9"/>
<keyword evidence="2 4" id="KW-0103">Bromodomain</keyword>
<organism evidence="8 9">
    <name type="scientific">Camellia sinensis</name>
    <name type="common">Tea plant</name>
    <name type="synonym">Thea sinensis</name>
    <dbReference type="NCBI Taxonomy" id="4442"/>
    <lineage>
        <taxon>Eukaryota</taxon>
        <taxon>Viridiplantae</taxon>
        <taxon>Streptophyta</taxon>
        <taxon>Embryophyta</taxon>
        <taxon>Tracheophyta</taxon>
        <taxon>Spermatophyta</taxon>
        <taxon>Magnoliopsida</taxon>
        <taxon>eudicotyledons</taxon>
        <taxon>Gunneridae</taxon>
        <taxon>Pentapetalae</taxon>
        <taxon>asterids</taxon>
        <taxon>Ericales</taxon>
        <taxon>Theaceae</taxon>
        <taxon>Camellia</taxon>
    </lineage>
</organism>
<feature type="domain" description="NET" evidence="7">
    <location>
        <begin position="258"/>
        <end position="340"/>
    </location>
</feature>
<feature type="compositionally biased region" description="Polar residues" evidence="5">
    <location>
        <begin position="36"/>
        <end position="45"/>
    </location>
</feature>
<reference evidence="9" key="1">
    <citation type="journal article" date="2020" name="Nat. Commun.">
        <title>Genome assembly of wild tea tree DASZ reveals pedigree and selection history of tea varieties.</title>
        <authorList>
            <person name="Zhang W."/>
            <person name="Zhang Y."/>
            <person name="Qiu H."/>
            <person name="Guo Y."/>
            <person name="Wan H."/>
            <person name="Zhang X."/>
            <person name="Scossa F."/>
            <person name="Alseekh S."/>
            <person name="Zhang Q."/>
            <person name="Wang P."/>
            <person name="Xu L."/>
            <person name="Schmidt M.H."/>
            <person name="Jia X."/>
            <person name="Li D."/>
            <person name="Zhu A."/>
            <person name="Guo F."/>
            <person name="Chen W."/>
            <person name="Ni D."/>
            <person name="Usadel B."/>
            <person name="Fernie A.R."/>
            <person name="Wen W."/>
        </authorList>
    </citation>
    <scope>NUCLEOTIDE SEQUENCE [LARGE SCALE GENOMIC DNA]</scope>
    <source>
        <strain evidence="9">cv. G240</strain>
    </source>
</reference>
<dbReference type="PANTHER" id="PTHR45926">
    <property type="entry name" value="OSJNBA0053K19.4 PROTEIN"/>
    <property type="match status" value="1"/>
</dbReference>
<dbReference type="Gene3D" id="1.20.1270.220">
    <property type="match status" value="1"/>
</dbReference>
<comment type="caution">
    <text evidence="8">The sequence shown here is derived from an EMBL/GenBank/DDBJ whole genome shotgun (WGS) entry which is preliminary data.</text>
</comment>
<feature type="region of interest" description="Disordered" evidence="5">
    <location>
        <begin position="225"/>
        <end position="261"/>
    </location>
</feature>
<dbReference type="SMART" id="SM00297">
    <property type="entry name" value="BROMO"/>
    <property type="match status" value="1"/>
</dbReference>
<dbReference type="Pfam" id="PF17035">
    <property type="entry name" value="BET"/>
    <property type="match status" value="1"/>
</dbReference>
<dbReference type="CDD" id="cd05506">
    <property type="entry name" value="Bromo_plant1"/>
    <property type="match status" value="1"/>
</dbReference>
<dbReference type="SUPFAM" id="SSF47370">
    <property type="entry name" value="Bromodomain"/>
    <property type="match status" value="1"/>
</dbReference>
<keyword evidence="3" id="KW-0804">Transcription</keyword>
<keyword evidence="9" id="KW-1185">Reference proteome</keyword>
<dbReference type="InterPro" id="IPR027353">
    <property type="entry name" value="NET_dom"/>
</dbReference>
<evidence type="ECO:0000259" key="7">
    <source>
        <dbReference type="PROSITE" id="PS51525"/>
    </source>
</evidence>
<evidence type="ECO:0000256" key="5">
    <source>
        <dbReference type="SAM" id="MobiDB-lite"/>
    </source>
</evidence>
<dbReference type="InterPro" id="IPR038336">
    <property type="entry name" value="NET_sf"/>
</dbReference>
<reference evidence="8 9" key="2">
    <citation type="submission" date="2020-07" db="EMBL/GenBank/DDBJ databases">
        <title>Genome assembly of wild tea tree DASZ reveals pedigree and selection history of tea varieties.</title>
        <authorList>
            <person name="Zhang W."/>
        </authorList>
    </citation>
    <scope>NUCLEOTIDE SEQUENCE [LARGE SCALE GENOMIC DNA]</scope>
    <source>
        <strain evidence="9">cv. G240</strain>
        <tissue evidence="8">Leaf</tissue>
    </source>
</reference>
<evidence type="ECO:0000313" key="9">
    <source>
        <dbReference type="Proteomes" id="UP000593564"/>
    </source>
</evidence>
<feature type="compositionally biased region" description="Basic and acidic residues" evidence="5">
    <location>
        <begin position="230"/>
        <end position="240"/>
    </location>
</feature>
<evidence type="ECO:0000259" key="6">
    <source>
        <dbReference type="PROSITE" id="PS50014"/>
    </source>
</evidence>
<evidence type="ECO:0000313" key="8">
    <source>
        <dbReference type="EMBL" id="KAF5958816.1"/>
    </source>
</evidence>
<gene>
    <name evidence="8" type="ORF">HYC85_006041</name>
</gene>
<keyword evidence="1" id="KW-0805">Transcription regulation</keyword>
<sequence>MQRTNVVALLSSSDVLSCSNTQNGPSIEKVNPAGDSGTSGRFESASQASAPSTLNAILIEHSEALLIGYSAENFKKSEGLTSGPGKKGCKRRGWNRGTSGRFVSASWASSTLSAISIEQCKTLLKKLMQHQYGWVFNTPVDVVKLNIPDYLTVIKHPMDLGTIKSKIASSEYSSALEFVADVRLTFSNAMTYNPPGNDFHIIADTLSKFFEARWKVIANKLPKDSQPLPEKSDVHEEKGTIKPMPPSKKRKLTSPQHKAMPGHAKRIMTYEEKHKLSRDFEALLGELPDNIFEFVRDQISNGWEAREDEIEVYIDDLSDNTLFMLRKLLDDYLREIRKNQAKAKPCEIEIMKSLCFTEERGKIASW</sequence>
<dbReference type="Gene3D" id="1.20.920.10">
    <property type="entry name" value="Bromodomain-like"/>
    <property type="match status" value="1"/>
</dbReference>
<evidence type="ECO:0000256" key="3">
    <source>
        <dbReference type="ARBA" id="ARBA00023163"/>
    </source>
</evidence>
<evidence type="ECO:0000256" key="4">
    <source>
        <dbReference type="PROSITE-ProRule" id="PRU00035"/>
    </source>
</evidence>
<dbReference type="PROSITE" id="PS51525">
    <property type="entry name" value="NET"/>
    <property type="match status" value="1"/>
</dbReference>
<feature type="domain" description="Bromo" evidence="6">
    <location>
        <begin position="128"/>
        <end position="200"/>
    </location>
</feature>
<dbReference type="EMBL" id="JACBKZ010000002">
    <property type="protein sequence ID" value="KAF5958816.1"/>
    <property type="molecule type" value="Genomic_DNA"/>
</dbReference>
<protein>
    <recommendedName>
        <fullName evidence="10">Bromo domain-containing protein</fullName>
    </recommendedName>
</protein>
<evidence type="ECO:0008006" key="10">
    <source>
        <dbReference type="Google" id="ProtNLM"/>
    </source>
</evidence>
<dbReference type="PROSITE" id="PS50014">
    <property type="entry name" value="BROMODOMAIN_2"/>
    <property type="match status" value="1"/>
</dbReference>
<accession>A0A7J7I2X9</accession>
<dbReference type="InterPro" id="IPR036427">
    <property type="entry name" value="Bromodomain-like_sf"/>
</dbReference>